<feature type="domain" description="ATP-dependent DNA ligase family profile" evidence="21">
    <location>
        <begin position="638"/>
        <end position="772"/>
    </location>
</feature>
<dbReference type="CDD" id="cd07969">
    <property type="entry name" value="OBF_DNA_ligase_I"/>
    <property type="match status" value="1"/>
</dbReference>
<dbReference type="PROSITE" id="PS50160">
    <property type="entry name" value="DNA_LIGASE_A3"/>
    <property type="match status" value="1"/>
</dbReference>
<keyword evidence="11 20" id="KW-1133">Transmembrane helix</keyword>
<dbReference type="InterPro" id="IPR022764">
    <property type="entry name" value="Peptidase_S54_rhomboid_dom"/>
</dbReference>
<dbReference type="PROSITE" id="PS00697">
    <property type="entry name" value="DNA_LIGASE_A1"/>
    <property type="match status" value="1"/>
</dbReference>
<evidence type="ECO:0000256" key="10">
    <source>
        <dbReference type="ARBA" id="ARBA00022840"/>
    </source>
</evidence>
<dbReference type="SUPFAM" id="SSF50249">
    <property type="entry name" value="Nucleic acid-binding proteins"/>
    <property type="match status" value="1"/>
</dbReference>
<dbReference type="InterPro" id="IPR036599">
    <property type="entry name" value="DNA_ligase_N_sf"/>
</dbReference>
<feature type="compositionally biased region" description="Polar residues" evidence="19">
    <location>
        <begin position="21"/>
        <end position="32"/>
    </location>
</feature>
<dbReference type="Gene3D" id="1.20.1540.10">
    <property type="entry name" value="Rhomboid-like"/>
    <property type="match status" value="1"/>
</dbReference>
<feature type="region of interest" description="Disordered" evidence="19">
    <location>
        <begin position="1"/>
        <end position="235"/>
    </location>
</feature>
<keyword evidence="15" id="KW-0131">Cell cycle</keyword>
<keyword evidence="9 17" id="KW-0227">DNA damage</keyword>
<feature type="compositionally biased region" description="Basic and acidic residues" evidence="19">
    <location>
        <begin position="149"/>
        <end position="161"/>
    </location>
</feature>
<dbReference type="InterPro" id="IPR000977">
    <property type="entry name" value="DNA_ligase_ATP-dep"/>
</dbReference>
<evidence type="ECO:0000256" key="3">
    <source>
        <dbReference type="ARBA" id="ARBA00009045"/>
    </source>
</evidence>
<dbReference type="InterPro" id="IPR035952">
    <property type="entry name" value="Rhomboid-like_sf"/>
</dbReference>
<keyword evidence="8 17" id="KW-0547">Nucleotide-binding</keyword>
<reference evidence="22 23" key="1">
    <citation type="journal article" date="2024" name="Nat. Commun.">
        <title>Phylogenomics reveals the evolutionary origins of lichenization in chlorophyte algae.</title>
        <authorList>
            <person name="Puginier C."/>
            <person name="Libourel C."/>
            <person name="Otte J."/>
            <person name="Skaloud P."/>
            <person name="Haon M."/>
            <person name="Grisel S."/>
            <person name="Petersen M."/>
            <person name="Berrin J.G."/>
            <person name="Delaux P.M."/>
            <person name="Dal Grande F."/>
            <person name="Keller J."/>
        </authorList>
    </citation>
    <scope>NUCLEOTIDE SEQUENCE [LARGE SCALE GENOMIC DNA]</scope>
    <source>
        <strain evidence="22 23">SAG 216-7</strain>
    </source>
</reference>
<evidence type="ECO:0000256" key="11">
    <source>
        <dbReference type="ARBA" id="ARBA00022989"/>
    </source>
</evidence>
<keyword evidence="7" id="KW-0235">DNA replication</keyword>
<dbReference type="CDD" id="cd07900">
    <property type="entry name" value="Adenylation_DNA_ligase_I_Euk"/>
    <property type="match status" value="1"/>
</dbReference>
<feature type="transmembrane region" description="Helical" evidence="20">
    <location>
        <begin position="1238"/>
        <end position="1258"/>
    </location>
</feature>
<dbReference type="EMBL" id="JALJOT010000001">
    <property type="protein sequence ID" value="KAK9919095.1"/>
    <property type="molecule type" value="Genomic_DNA"/>
</dbReference>
<proteinExistence type="inferred from homology"/>
<dbReference type="Proteomes" id="UP001491310">
    <property type="component" value="Unassembled WGS sequence"/>
</dbReference>
<feature type="transmembrane region" description="Helical" evidence="20">
    <location>
        <begin position="1466"/>
        <end position="1490"/>
    </location>
</feature>
<evidence type="ECO:0000256" key="16">
    <source>
        <dbReference type="ARBA" id="ARBA00034003"/>
    </source>
</evidence>
<comment type="similarity">
    <text evidence="3">Belongs to the peptidase S54 family.</text>
</comment>
<accession>A0ABR2Z563</accession>
<feature type="compositionally biased region" description="Polar residues" evidence="19">
    <location>
        <begin position="54"/>
        <end position="63"/>
    </location>
</feature>
<evidence type="ECO:0000256" key="9">
    <source>
        <dbReference type="ARBA" id="ARBA00022763"/>
    </source>
</evidence>
<evidence type="ECO:0000313" key="23">
    <source>
        <dbReference type="Proteomes" id="UP001491310"/>
    </source>
</evidence>
<dbReference type="InterPro" id="IPR012309">
    <property type="entry name" value="DNA_ligase_ATP-dep_C"/>
</dbReference>
<dbReference type="InterPro" id="IPR050191">
    <property type="entry name" value="ATP-dep_DNA_ligase"/>
</dbReference>
<evidence type="ECO:0000256" key="13">
    <source>
        <dbReference type="ARBA" id="ARBA00023172"/>
    </source>
</evidence>
<keyword evidence="6 20" id="KW-0812">Transmembrane</keyword>
<dbReference type="Pfam" id="PF04675">
    <property type="entry name" value="DNA_ligase_A_N"/>
    <property type="match status" value="1"/>
</dbReference>
<dbReference type="InterPro" id="IPR012340">
    <property type="entry name" value="NA-bd_OB-fold"/>
</dbReference>
<gene>
    <name evidence="22" type="ORF">WJX75_009373</name>
</gene>
<feature type="transmembrane region" description="Helical" evidence="20">
    <location>
        <begin position="1355"/>
        <end position="1373"/>
    </location>
</feature>
<comment type="catalytic activity">
    <reaction evidence="16 17">
        <text>ATP + (deoxyribonucleotide)n-3'-hydroxyl + 5'-phospho-(deoxyribonucleotide)m = (deoxyribonucleotide)n+m + AMP + diphosphate.</text>
        <dbReference type="EC" id="6.5.1.1"/>
    </reaction>
</comment>
<feature type="compositionally biased region" description="Basic residues" evidence="19">
    <location>
        <begin position="174"/>
        <end position="190"/>
    </location>
</feature>
<dbReference type="SUPFAM" id="SSF144091">
    <property type="entry name" value="Rhomboid-like"/>
    <property type="match status" value="1"/>
</dbReference>
<dbReference type="Gene3D" id="3.30.470.30">
    <property type="entry name" value="DNA ligase/mRNA capping enzyme"/>
    <property type="match status" value="1"/>
</dbReference>
<evidence type="ECO:0000256" key="15">
    <source>
        <dbReference type="ARBA" id="ARBA00023306"/>
    </source>
</evidence>
<evidence type="ECO:0000313" key="22">
    <source>
        <dbReference type="EMBL" id="KAK9919095.1"/>
    </source>
</evidence>
<evidence type="ECO:0000256" key="6">
    <source>
        <dbReference type="ARBA" id="ARBA00022692"/>
    </source>
</evidence>
<keyword evidence="10 17" id="KW-0067">ATP-binding</keyword>
<dbReference type="Gene3D" id="1.10.3260.10">
    <property type="entry name" value="DNA ligase, ATP-dependent, N-terminal domain"/>
    <property type="match status" value="1"/>
</dbReference>
<keyword evidence="13 17" id="KW-0233">DNA recombination</keyword>
<dbReference type="Pfam" id="PF04679">
    <property type="entry name" value="DNA_ligase_A_C"/>
    <property type="match status" value="1"/>
</dbReference>
<evidence type="ECO:0000256" key="2">
    <source>
        <dbReference type="ARBA" id="ARBA00007572"/>
    </source>
</evidence>
<dbReference type="EC" id="6.5.1.1" evidence="17"/>
<comment type="subcellular location">
    <subcellularLocation>
        <location evidence="1">Membrane</location>
        <topology evidence="1">Multi-pass membrane protein</topology>
    </subcellularLocation>
</comment>
<evidence type="ECO:0000256" key="20">
    <source>
        <dbReference type="SAM" id="Phobius"/>
    </source>
</evidence>
<feature type="compositionally biased region" description="Low complexity" evidence="19">
    <location>
        <begin position="86"/>
        <end position="98"/>
    </location>
</feature>
<dbReference type="PANTHER" id="PTHR45674">
    <property type="entry name" value="DNA LIGASE 1/3 FAMILY MEMBER"/>
    <property type="match status" value="1"/>
</dbReference>
<keyword evidence="23" id="KW-1185">Reference proteome</keyword>
<keyword evidence="5" id="KW-0132">Cell division</keyword>
<feature type="compositionally biased region" description="Basic and acidic residues" evidence="19">
    <location>
        <begin position="219"/>
        <end position="232"/>
    </location>
</feature>
<dbReference type="SUPFAM" id="SSF117018">
    <property type="entry name" value="ATP-dependent DNA ligase DNA-binding domain"/>
    <property type="match status" value="1"/>
</dbReference>
<evidence type="ECO:0000256" key="8">
    <source>
        <dbReference type="ARBA" id="ARBA00022741"/>
    </source>
</evidence>
<feature type="transmembrane region" description="Helical" evidence="20">
    <location>
        <begin position="1385"/>
        <end position="1404"/>
    </location>
</feature>
<comment type="similarity">
    <text evidence="2 18">Belongs to the ATP-dependent DNA ligase family.</text>
</comment>
<dbReference type="InterPro" id="IPR012308">
    <property type="entry name" value="DNA_ligase_ATP-dep_N"/>
</dbReference>
<evidence type="ECO:0000259" key="21">
    <source>
        <dbReference type="PROSITE" id="PS50160"/>
    </source>
</evidence>
<dbReference type="PROSITE" id="PS00333">
    <property type="entry name" value="DNA_LIGASE_A2"/>
    <property type="match status" value="1"/>
</dbReference>
<feature type="compositionally biased region" description="Low complexity" evidence="19">
    <location>
        <begin position="191"/>
        <end position="218"/>
    </location>
</feature>
<comment type="caution">
    <text evidence="22">The sequence shown here is derived from an EMBL/GenBank/DDBJ whole genome shotgun (WGS) entry which is preliminary data.</text>
</comment>
<dbReference type="Gene3D" id="3.30.1490.70">
    <property type="match status" value="1"/>
</dbReference>
<feature type="compositionally biased region" description="Low complexity" evidence="19">
    <location>
        <begin position="116"/>
        <end position="129"/>
    </location>
</feature>
<dbReference type="InterPro" id="IPR012310">
    <property type="entry name" value="DNA_ligase_ATP-dep_cent"/>
</dbReference>
<dbReference type="NCBIfam" id="TIGR00574">
    <property type="entry name" value="dnl1"/>
    <property type="match status" value="1"/>
</dbReference>
<evidence type="ECO:0000256" key="17">
    <source>
        <dbReference type="RuleBase" id="RU000617"/>
    </source>
</evidence>
<evidence type="ECO:0000256" key="5">
    <source>
        <dbReference type="ARBA" id="ARBA00022618"/>
    </source>
</evidence>
<dbReference type="Pfam" id="PF01068">
    <property type="entry name" value="DNA_ligase_A_M"/>
    <property type="match status" value="1"/>
</dbReference>
<dbReference type="SUPFAM" id="SSF56091">
    <property type="entry name" value="DNA ligase/mRNA capping enzyme, catalytic domain"/>
    <property type="match status" value="1"/>
</dbReference>
<evidence type="ECO:0000256" key="4">
    <source>
        <dbReference type="ARBA" id="ARBA00022598"/>
    </source>
</evidence>
<dbReference type="Gene3D" id="2.40.50.140">
    <property type="entry name" value="Nucleic acid-binding proteins"/>
    <property type="match status" value="1"/>
</dbReference>
<dbReference type="InterPro" id="IPR016059">
    <property type="entry name" value="DNA_ligase_ATP-dep_CS"/>
</dbReference>
<evidence type="ECO:0000256" key="19">
    <source>
        <dbReference type="SAM" id="MobiDB-lite"/>
    </source>
</evidence>
<keyword evidence="4 17" id="KW-0436">Ligase</keyword>
<keyword evidence="12 20" id="KW-0472">Membrane</keyword>
<feature type="transmembrane region" description="Helical" evidence="20">
    <location>
        <begin position="1441"/>
        <end position="1459"/>
    </location>
</feature>
<evidence type="ECO:0000256" key="14">
    <source>
        <dbReference type="ARBA" id="ARBA00023204"/>
    </source>
</evidence>
<evidence type="ECO:0000256" key="1">
    <source>
        <dbReference type="ARBA" id="ARBA00004141"/>
    </source>
</evidence>
<evidence type="ECO:0000256" key="18">
    <source>
        <dbReference type="RuleBase" id="RU004196"/>
    </source>
</evidence>
<keyword evidence="14 17" id="KW-0234">DNA repair</keyword>
<dbReference type="PANTHER" id="PTHR45674:SF4">
    <property type="entry name" value="DNA LIGASE 1"/>
    <property type="match status" value="1"/>
</dbReference>
<evidence type="ECO:0000256" key="7">
    <source>
        <dbReference type="ARBA" id="ARBA00022705"/>
    </source>
</evidence>
<organism evidence="22 23">
    <name type="scientific">Coccomyxa subellipsoidea</name>
    <dbReference type="NCBI Taxonomy" id="248742"/>
    <lineage>
        <taxon>Eukaryota</taxon>
        <taxon>Viridiplantae</taxon>
        <taxon>Chlorophyta</taxon>
        <taxon>core chlorophytes</taxon>
        <taxon>Trebouxiophyceae</taxon>
        <taxon>Trebouxiophyceae incertae sedis</taxon>
        <taxon>Coccomyxaceae</taxon>
        <taxon>Coccomyxa</taxon>
    </lineage>
</organism>
<name>A0ABR2Z563_9CHLO</name>
<evidence type="ECO:0000256" key="12">
    <source>
        <dbReference type="ARBA" id="ARBA00023136"/>
    </source>
</evidence>
<sequence>MKQATIGRFFTNPSGAKASEKSTASPQAQSGSREALKSVNSLEKKRVREVVAVQASSPESTPVQEEGGPAKGGRLKRLRKAEGSKESISAAEAQAASAFNELEDKIDEPSDHQVSAAPAVAAEAIEDVASPVPKPSAGGSPAAINPTQESDRIEDSDKEGAKAPPHPIATVGKGKGRAKGKAVAAKKKPAKAPLSAEALAAVGNDNADSEASSEASSHSQEDANDKEGDDAASKPLKMAVLKPPGAGSKPGKGAVKMEGVGLGAVAAAKAYANFDSAELATWKAGEPVPFLFLATTFEAIANQPKRLQMTQLLVTAFRTILATTPEDLLPAVYLCSNQVAPSHEGLELGIGDSILMKALCQATGKSMQKIKDDYAEAGDLGNVAAAARAKQKTMFKPKPLTVQGVFKAFQAIARTQGTKSQDRKIDLINKLLVSSTDVEPGFIMRALQGKLRIGLGDETVRVALAHAQSLHRHGADNADGSLANRLETAVQAVKQAYSQCPSYDALIPALLQYPIEELPDHVRFTPGVPVKPMLAKATNGIAEVLEKFADQEFTCEYKYDGERAQVHFTEDGKVFIYSRNSENNTGKYPDIAAIVPSLVREGVKSMVLDCEAVAFERATGKILPFQVLSTRKRKDVEVADIKVQVCLFAFDCLYLNGTMLLQQPLTERRAALSQAVSEKPGELQFALYKTSTDVEELGTFLNESVAAGTEGLIVKTMDSTYEPSKRSLHWLKLKKDYLEGVGDTLDVAVIGAWFGKGKRSGVFGAFLLAVYNPEGEEFQTISKIGTGFSEEQLKQFSEELRQHTIPSAKPYYRYSETLLPDIWFDAKTVWEVKCADFSISPRHKAALGLADPDKGISIRFPRLVKVRDDKSPEDATSAEQVAEMYFKQALTSKTGKAIDPGLWRAACAESMMGEGSRLLACPAHSGQPRHSYSRSATPLGSPGVGAAIGAVPSFRARGQVQEMGMAAAGSRLCGRGSHDGPFRATPSGFDSPIDVIPLGLSQSAPWPEVPLSPETPQTPMLSDHGTWQNLDMRGASCSVSIPEDESVHSEGGQSVSYRTPVLPKGVAPFYMDSAARESSDLESLPRTSKNCWCCCGGGRQSAPGRCTAACWHYCTLAFAEYPLRRHREWMGAVVPCPANGDGDRDGHCGESAADGRGGAPKRRLPFGCLDASEPGVKKQGLEELYSNNRKRRRLVYALRRRKSSSGFKGAWDRISNDLFIVGELVFDRTTPRSLRHHIPWFTLVFLALQFITFAFMAGEYVSYLMAQPAAGSCPASGFKSGPHSLWQWVIAWEPCHTFQADFLVLWGAKYAPVMRASAVWWRWLSSLVIQDSFVHLAAGALLFGGLGLHLERRYGTWRIAVLALICGLAGNFFDTTIMDPCTVVLAGAGCTMGLLGPFMMDILLNFDAIRYPVLRVVGVAGAAACFATAACLTGYPYRLTPLGGFLAGIFPGMVYLPHVKSEKYEWFLPFGALATSFLLLIVLPVVIYAARFPHMACT</sequence>
<feature type="transmembrane region" description="Helical" evidence="20">
    <location>
        <begin position="1416"/>
        <end position="1435"/>
    </location>
</feature>
<dbReference type="Pfam" id="PF01694">
    <property type="entry name" value="Rhomboid"/>
    <property type="match status" value="1"/>
</dbReference>
<protein>
    <recommendedName>
        <fullName evidence="17">DNA ligase</fullName>
        <ecNumber evidence="17">6.5.1.1</ecNumber>
    </recommendedName>
</protein>